<comment type="similarity">
    <text evidence="3">Belongs to the EGR C2H2-type zinc-finger protein family.</text>
</comment>
<feature type="region of interest" description="Disordered" evidence="16">
    <location>
        <begin position="198"/>
        <end position="300"/>
    </location>
</feature>
<name>A0AA36DCJ0_9BILA</name>
<keyword evidence="7 15" id="KW-0863">Zinc-finger</keyword>
<feature type="compositionally biased region" description="Basic residues" evidence="16">
    <location>
        <begin position="460"/>
        <end position="472"/>
    </location>
</feature>
<protein>
    <recommendedName>
        <fullName evidence="17">C2H2-type domain-containing protein</fullName>
    </recommendedName>
</protein>
<evidence type="ECO:0000256" key="5">
    <source>
        <dbReference type="ARBA" id="ARBA00022723"/>
    </source>
</evidence>
<evidence type="ECO:0000256" key="14">
    <source>
        <dbReference type="ARBA" id="ARBA00023242"/>
    </source>
</evidence>
<feature type="region of interest" description="Disordered" evidence="16">
    <location>
        <begin position="456"/>
        <end position="499"/>
    </location>
</feature>
<evidence type="ECO:0000256" key="16">
    <source>
        <dbReference type="SAM" id="MobiDB-lite"/>
    </source>
</evidence>
<evidence type="ECO:0000256" key="7">
    <source>
        <dbReference type="ARBA" id="ARBA00022771"/>
    </source>
</evidence>
<evidence type="ECO:0000256" key="15">
    <source>
        <dbReference type="PROSITE-ProRule" id="PRU00042"/>
    </source>
</evidence>
<keyword evidence="11" id="KW-0238">DNA-binding</keyword>
<keyword evidence="6" id="KW-0677">Repeat</keyword>
<feature type="region of interest" description="Disordered" evidence="16">
    <location>
        <begin position="97"/>
        <end position="117"/>
    </location>
</feature>
<evidence type="ECO:0000259" key="17">
    <source>
        <dbReference type="PROSITE" id="PS50157"/>
    </source>
</evidence>
<evidence type="ECO:0000256" key="1">
    <source>
        <dbReference type="ARBA" id="ARBA00004123"/>
    </source>
</evidence>
<dbReference type="PROSITE" id="PS50157">
    <property type="entry name" value="ZINC_FINGER_C2H2_2"/>
    <property type="match status" value="3"/>
</dbReference>
<dbReference type="InterPro" id="IPR013087">
    <property type="entry name" value="Znf_C2H2_type"/>
</dbReference>
<evidence type="ECO:0000256" key="9">
    <source>
        <dbReference type="ARBA" id="ARBA00023015"/>
    </source>
</evidence>
<evidence type="ECO:0000256" key="8">
    <source>
        <dbReference type="ARBA" id="ARBA00022833"/>
    </source>
</evidence>
<keyword evidence="14" id="KW-0539">Nucleus</keyword>
<evidence type="ECO:0000256" key="11">
    <source>
        <dbReference type="ARBA" id="ARBA00023125"/>
    </source>
</evidence>
<dbReference type="GO" id="GO:0005634">
    <property type="term" value="C:nucleus"/>
    <property type="evidence" value="ECO:0007669"/>
    <property type="project" value="UniProtKB-SubCell"/>
</dbReference>
<dbReference type="SUPFAM" id="SSF57667">
    <property type="entry name" value="beta-beta-alpha zinc fingers"/>
    <property type="match status" value="2"/>
</dbReference>
<keyword evidence="4" id="KW-0963">Cytoplasm</keyword>
<keyword evidence="13" id="KW-0804">Transcription</keyword>
<feature type="region of interest" description="Disordered" evidence="16">
    <location>
        <begin position="1"/>
        <end position="23"/>
    </location>
</feature>
<evidence type="ECO:0000313" key="19">
    <source>
        <dbReference type="Proteomes" id="UP001177023"/>
    </source>
</evidence>
<dbReference type="AlphaFoldDB" id="A0AA36DCJ0"/>
<feature type="domain" description="C2H2-type" evidence="17">
    <location>
        <begin position="385"/>
        <end position="414"/>
    </location>
</feature>
<dbReference type="GO" id="GO:0005737">
    <property type="term" value="C:cytoplasm"/>
    <property type="evidence" value="ECO:0007669"/>
    <property type="project" value="UniProtKB-SubCell"/>
</dbReference>
<dbReference type="GO" id="GO:0000981">
    <property type="term" value="F:DNA-binding transcription factor activity, RNA polymerase II-specific"/>
    <property type="evidence" value="ECO:0007669"/>
    <property type="project" value="TreeGrafter"/>
</dbReference>
<dbReference type="PANTHER" id="PTHR23235">
    <property type="entry name" value="KRUEPPEL-LIKE TRANSCRIPTION FACTOR"/>
    <property type="match status" value="1"/>
</dbReference>
<dbReference type="Proteomes" id="UP001177023">
    <property type="component" value="Unassembled WGS sequence"/>
</dbReference>
<reference evidence="18" key="1">
    <citation type="submission" date="2023-06" db="EMBL/GenBank/DDBJ databases">
        <authorList>
            <person name="Delattre M."/>
        </authorList>
    </citation>
    <scope>NUCLEOTIDE SEQUENCE</scope>
    <source>
        <strain evidence="18">AF72</strain>
    </source>
</reference>
<dbReference type="EMBL" id="CATQJA010002665">
    <property type="protein sequence ID" value="CAJ0583870.1"/>
    <property type="molecule type" value="Genomic_DNA"/>
</dbReference>
<feature type="compositionally biased region" description="Low complexity" evidence="16">
    <location>
        <begin position="235"/>
        <end position="251"/>
    </location>
</feature>
<sequence>MALLSPAAGKMRSGGTKPPVPLSTTKFPVGLSIGDHDCLRTPTMSDMLKTPTILGSPTKGGTTPRLSLSAIAPSAGQAFFGDEPLYSANIEISASASTSHANTTTTATSSTQGNGIKDEKTTIHFKGSISTNLPVNLPTINQNSPGLPASMFQFSPLVEHFLQSLTKGTTGCLPELIVDSKTPTSGETPDLMKSMAMPKYIFPSPPGIEIHASSPEPPPPLQDPPKRKASQGTVQISQPSPSQSIESKPSPRIAEAEKPTLPAKSTTTAALRQKIQGNTAHANPPITERPASPNTARAQMGCFLPSSNEPQPDKFEYQEPDMLNLFEAKTEPYDDFYPNSMYGDGSDGDYAEYADYTGSDLEGGPLKKRAFPMRSSKIPLHERPYKCPRDDCDRRFSRSDELTRHIRIHTGQKPFQCRICMRAFSRSDHLTTHVRTHTGEKPFSCDVCGRKFARSDERKRHAKVHSKGKGRRPSLSPTDPGSAYGAGGPPSAGSSTSSC</sequence>
<dbReference type="InterPro" id="IPR036236">
    <property type="entry name" value="Znf_C2H2_sf"/>
</dbReference>
<dbReference type="PANTHER" id="PTHR23235:SF42">
    <property type="entry name" value="EARLY GROWTH RESPONSE PROTEIN 1"/>
    <property type="match status" value="1"/>
</dbReference>
<keyword evidence="19" id="KW-1185">Reference proteome</keyword>
<evidence type="ECO:0000256" key="10">
    <source>
        <dbReference type="ARBA" id="ARBA00023108"/>
    </source>
</evidence>
<keyword evidence="8" id="KW-0862">Zinc</keyword>
<evidence type="ECO:0000256" key="13">
    <source>
        <dbReference type="ARBA" id="ARBA00023163"/>
    </source>
</evidence>
<keyword evidence="5" id="KW-0479">Metal-binding</keyword>
<dbReference type="GO" id="GO:0048511">
    <property type="term" value="P:rhythmic process"/>
    <property type="evidence" value="ECO:0007669"/>
    <property type="project" value="UniProtKB-KW"/>
</dbReference>
<dbReference type="GO" id="GO:0000978">
    <property type="term" value="F:RNA polymerase II cis-regulatory region sequence-specific DNA binding"/>
    <property type="evidence" value="ECO:0007669"/>
    <property type="project" value="TreeGrafter"/>
</dbReference>
<dbReference type="GO" id="GO:0008270">
    <property type="term" value="F:zinc ion binding"/>
    <property type="evidence" value="ECO:0007669"/>
    <property type="project" value="UniProtKB-KW"/>
</dbReference>
<organism evidence="18 19">
    <name type="scientific">Mesorhabditis spiculigera</name>
    <dbReference type="NCBI Taxonomy" id="96644"/>
    <lineage>
        <taxon>Eukaryota</taxon>
        <taxon>Metazoa</taxon>
        <taxon>Ecdysozoa</taxon>
        <taxon>Nematoda</taxon>
        <taxon>Chromadorea</taxon>
        <taxon>Rhabditida</taxon>
        <taxon>Rhabditina</taxon>
        <taxon>Rhabditomorpha</taxon>
        <taxon>Rhabditoidea</taxon>
        <taxon>Rhabditidae</taxon>
        <taxon>Mesorhabditinae</taxon>
        <taxon>Mesorhabditis</taxon>
    </lineage>
</organism>
<accession>A0AA36DCJ0</accession>
<dbReference type="Gene3D" id="3.30.160.60">
    <property type="entry name" value="Classic Zinc Finger"/>
    <property type="match status" value="3"/>
</dbReference>
<evidence type="ECO:0000256" key="4">
    <source>
        <dbReference type="ARBA" id="ARBA00022490"/>
    </source>
</evidence>
<feature type="domain" description="C2H2-type" evidence="17">
    <location>
        <begin position="415"/>
        <end position="442"/>
    </location>
</feature>
<comment type="caution">
    <text evidence="18">The sequence shown here is derived from an EMBL/GenBank/DDBJ whole genome shotgun (WGS) entry which is preliminary data.</text>
</comment>
<feature type="non-terminal residue" evidence="18">
    <location>
        <position position="1"/>
    </location>
</feature>
<feature type="compositionally biased region" description="Low complexity" evidence="16">
    <location>
        <begin position="97"/>
        <end position="111"/>
    </location>
</feature>
<dbReference type="PROSITE" id="PS00028">
    <property type="entry name" value="ZINC_FINGER_C2H2_1"/>
    <property type="match status" value="3"/>
</dbReference>
<evidence type="ECO:0000256" key="2">
    <source>
        <dbReference type="ARBA" id="ARBA00004496"/>
    </source>
</evidence>
<feature type="compositionally biased region" description="Polar residues" evidence="16">
    <location>
        <begin position="263"/>
        <end position="281"/>
    </location>
</feature>
<dbReference type="Pfam" id="PF00096">
    <property type="entry name" value="zf-C2H2"/>
    <property type="match status" value="3"/>
</dbReference>
<dbReference type="SMART" id="SM00355">
    <property type="entry name" value="ZnF_C2H2"/>
    <property type="match status" value="3"/>
</dbReference>
<keyword evidence="10" id="KW-0090">Biological rhythms</keyword>
<evidence type="ECO:0000256" key="3">
    <source>
        <dbReference type="ARBA" id="ARBA00005682"/>
    </source>
</evidence>
<proteinExistence type="inferred from homology"/>
<gene>
    <name evidence="18" type="ORF">MSPICULIGERA_LOCUS21939</name>
</gene>
<comment type="subcellular location">
    <subcellularLocation>
        <location evidence="2">Cytoplasm</location>
    </subcellularLocation>
    <subcellularLocation>
        <location evidence="1">Nucleus</location>
    </subcellularLocation>
</comment>
<feature type="domain" description="C2H2-type" evidence="17">
    <location>
        <begin position="443"/>
        <end position="470"/>
    </location>
</feature>
<evidence type="ECO:0000256" key="12">
    <source>
        <dbReference type="ARBA" id="ARBA00023159"/>
    </source>
</evidence>
<evidence type="ECO:0000313" key="18">
    <source>
        <dbReference type="EMBL" id="CAJ0583870.1"/>
    </source>
</evidence>
<dbReference type="FunFam" id="3.30.160.60:FF:000092">
    <property type="entry name" value="Early growth response protein 3"/>
    <property type="match status" value="1"/>
</dbReference>
<evidence type="ECO:0000256" key="6">
    <source>
        <dbReference type="ARBA" id="ARBA00022737"/>
    </source>
</evidence>
<keyword evidence="12" id="KW-0010">Activator</keyword>
<keyword evidence="9" id="KW-0805">Transcription regulation</keyword>